<dbReference type="Pfam" id="PF13646">
    <property type="entry name" value="HEAT_2"/>
    <property type="match status" value="1"/>
</dbReference>
<dbReference type="KEGG" id="ftj:FTUN_0308"/>
<dbReference type="PANTHER" id="PTHR22847">
    <property type="entry name" value="WD40 REPEAT PROTEIN"/>
    <property type="match status" value="1"/>
</dbReference>
<dbReference type="InterPro" id="IPR036322">
    <property type="entry name" value="WD40_repeat_dom_sf"/>
</dbReference>
<dbReference type="PROSITE" id="PS50294">
    <property type="entry name" value="WD_REPEATS_REGION"/>
    <property type="match status" value="2"/>
</dbReference>
<dbReference type="Proteomes" id="UP000503447">
    <property type="component" value="Chromosome"/>
</dbReference>
<sequence>MGTDPKAVAQRLLGRLSGSGSGDPLDGDLLSAFAATRNETEFATLIARHGPMVLGVCRRLLGNAADAEDAFQAVFLVLARRAAGLGETRSVAGWLYGTAVRVAMKTRTRDARRRTRERKAVLMRPAKTTETPDWDDLCAVLDEELDRLGNRYRDPLVLCCLEGRSREEAARLLGWPEGTVSGRLARAKELLRSRLARRGVACSVTTLSALLTARGATAVPAELARTTLATVAGAAPAAVAKLATEPGGPWGWRTAATVVVGLVAGGGLVAFTVGVPSEPKPPPTPAAPVQPGAVRLAHGSEVLAIAVSPDGRVATTGPGSEVRIWNGDATPGPRCVFPGGGAAVTFAPNGKTLAAAGYDGAVRVWDAVTGTLRHTLTGHGDSAQAVAFSPDGAVLASAGEDGRVRLWDAATGRSLRDLDGHRARVWGLCFSPDGRELASAGGDKTVRIWNPTTGDETRKFGELRGGVYAVEYHPDGRALAVAADNTALVLDARTGRELGRVGTARTAVTWFAFSPDGRTLAYRNEKTVRLWEVASGADRLTIDLGAEPAGVAFGPGSRVLVVASGDGADVYELRKQVRPLPGTEPGTLWAHLAGADAGLALRAIETLTADPARGVPLVRDKLHAVPEFRARLEALVTQLGDDAFEVRERASRELGTIGVDAVPALRRALAADPSPEVRQRAELLLKRLPTATSPAHASPTHARAVEVLEKANTPEARAALTALAAREVDSPLKREAAAALARLRSLKP</sequence>
<dbReference type="GO" id="GO:0016987">
    <property type="term" value="F:sigma factor activity"/>
    <property type="evidence" value="ECO:0007669"/>
    <property type="project" value="InterPro"/>
</dbReference>
<dbReference type="SMART" id="SM00320">
    <property type="entry name" value="WD40"/>
    <property type="match status" value="6"/>
</dbReference>
<dbReference type="PANTHER" id="PTHR22847:SF637">
    <property type="entry name" value="WD REPEAT DOMAIN 5B"/>
    <property type="match status" value="1"/>
</dbReference>
<dbReference type="AlphaFoldDB" id="A0A6M5YHI4"/>
<dbReference type="SUPFAM" id="SSF88659">
    <property type="entry name" value="Sigma3 and sigma4 domains of RNA polymerase sigma factors"/>
    <property type="match status" value="1"/>
</dbReference>
<dbReference type="InterPro" id="IPR011659">
    <property type="entry name" value="WD40"/>
</dbReference>
<dbReference type="InterPro" id="IPR036388">
    <property type="entry name" value="WH-like_DNA-bd_sf"/>
</dbReference>
<dbReference type="Gene3D" id="1.25.10.10">
    <property type="entry name" value="Leucine-rich Repeat Variant"/>
    <property type="match status" value="1"/>
</dbReference>
<feature type="domain" description="RNA polymerase sigma-70 region 2" evidence="4">
    <location>
        <begin position="45"/>
        <end position="112"/>
    </location>
</feature>
<dbReference type="InterPro" id="IPR013325">
    <property type="entry name" value="RNA_pol_sigma_r2"/>
</dbReference>
<dbReference type="Gene3D" id="2.130.10.10">
    <property type="entry name" value="YVTN repeat-like/Quinoprotein amine dehydrogenase"/>
    <property type="match status" value="2"/>
</dbReference>
<dbReference type="InterPro" id="IPR020472">
    <property type="entry name" value="WD40_PAC1"/>
</dbReference>
<name>A0A6M5YHI4_9BACT</name>
<dbReference type="Pfam" id="PF07676">
    <property type="entry name" value="PD40"/>
    <property type="match status" value="1"/>
</dbReference>
<dbReference type="EMBL" id="CP053452">
    <property type="protein sequence ID" value="QJW92811.1"/>
    <property type="molecule type" value="Genomic_DNA"/>
</dbReference>
<evidence type="ECO:0000259" key="4">
    <source>
        <dbReference type="Pfam" id="PF04542"/>
    </source>
</evidence>
<dbReference type="RefSeq" id="WP_171469138.1">
    <property type="nucleotide sequence ID" value="NZ_CP053452.2"/>
</dbReference>
<dbReference type="Gene3D" id="1.10.1740.10">
    <property type="match status" value="1"/>
</dbReference>
<dbReference type="InterPro" id="IPR014284">
    <property type="entry name" value="RNA_pol_sigma-70_dom"/>
</dbReference>
<dbReference type="InterPro" id="IPR013249">
    <property type="entry name" value="RNA_pol_sigma70_r4_t2"/>
</dbReference>
<dbReference type="InterPro" id="IPR016024">
    <property type="entry name" value="ARM-type_fold"/>
</dbReference>
<dbReference type="InterPro" id="IPR011989">
    <property type="entry name" value="ARM-like"/>
</dbReference>
<dbReference type="PRINTS" id="PR00320">
    <property type="entry name" value="GPROTEINBRPT"/>
</dbReference>
<protein>
    <submittedName>
        <fullName evidence="6">Uncharacterized protein</fullName>
    </submittedName>
</protein>
<dbReference type="GO" id="GO:0003677">
    <property type="term" value="F:DNA binding"/>
    <property type="evidence" value="ECO:0007669"/>
    <property type="project" value="InterPro"/>
</dbReference>
<dbReference type="GO" id="GO:0006352">
    <property type="term" value="P:DNA-templated transcription initiation"/>
    <property type="evidence" value="ECO:0007669"/>
    <property type="project" value="InterPro"/>
</dbReference>
<feature type="repeat" description="WD" evidence="3">
    <location>
        <begin position="418"/>
        <end position="459"/>
    </location>
</feature>
<dbReference type="InterPro" id="IPR007627">
    <property type="entry name" value="RNA_pol_sigma70_r2"/>
</dbReference>
<dbReference type="CDD" id="cd00200">
    <property type="entry name" value="WD40"/>
    <property type="match status" value="1"/>
</dbReference>
<accession>A0A6M5YHI4</accession>
<dbReference type="SUPFAM" id="SSF88946">
    <property type="entry name" value="Sigma2 domain of RNA polymerase sigma factors"/>
    <property type="match status" value="1"/>
</dbReference>
<evidence type="ECO:0000313" key="6">
    <source>
        <dbReference type="EMBL" id="QJW92811.1"/>
    </source>
</evidence>
<dbReference type="InterPro" id="IPR019775">
    <property type="entry name" value="WD40_repeat_CS"/>
</dbReference>
<reference evidence="7" key="1">
    <citation type="submission" date="2020-05" db="EMBL/GenBank/DDBJ databases">
        <title>Frigoriglobus tundricola gen. nov., sp. nov., a psychrotolerant cellulolytic planctomycete of the family Gemmataceae with two divergent copies of 16S rRNA gene.</title>
        <authorList>
            <person name="Kulichevskaya I.S."/>
            <person name="Ivanova A.A."/>
            <person name="Naumoff D.G."/>
            <person name="Beletsky A.V."/>
            <person name="Rijpstra W.I.C."/>
            <person name="Sinninghe Damste J.S."/>
            <person name="Mardanov A.V."/>
            <person name="Ravin N.V."/>
            <person name="Dedysh S.N."/>
        </authorList>
    </citation>
    <scope>NUCLEOTIDE SEQUENCE [LARGE SCALE GENOMIC DNA]</scope>
    <source>
        <strain evidence="7">PL17</strain>
    </source>
</reference>
<dbReference type="Pfam" id="PF04542">
    <property type="entry name" value="Sigma70_r2"/>
    <property type="match status" value="1"/>
</dbReference>
<evidence type="ECO:0000256" key="1">
    <source>
        <dbReference type="ARBA" id="ARBA00022574"/>
    </source>
</evidence>
<keyword evidence="7" id="KW-1185">Reference proteome</keyword>
<dbReference type="Gene3D" id="1.10.10.10">
    <property type="entry name" value="Winged helix-like DNA-binding domain superfamily/Winged helix DNA-binding domain"/>
    <property type="match status" value="1"/>
</dbReference>
<evidence type="ECO:0000313" key="7">
    <source>
        <dbReference type="Proteomes" id="UP000503447"/>
    </source>
</evidence>
<gene>
    <name evidence="6" type="ORF">FTUN_0308</name>
</gene>
<dbReference type="NCBIfam" id="TIGR02937">
    <property type="entry name" value="sigma70-ECF"/>
    <property type="match status" value="1"/>
</dbReference>
<evidence type="ECO:0000259" key="5">
    <source>
        <dbReference type="Pfam" id="PF08281"/>
    </source>
</evidence>
<dbReference type="InterPro" id="IPR013324">
    <property type="entry name" value="RNA_pol_sigma_r3/r4-like"/>
</dbReference>
<keyword evidence="2" id="KW-0677">Repeat</keyword>
<dbReference type="InterPro" id="IPR015943">
    <property type="entry name" value="WD40/YVTN_repeat-like_dom_sf"/>
</dbReference>
<dbReference type="Pfam" id="PF00400">
    <property type="entry name" value="WD40"/>
    <property type="match status" value="4"/>
</dbReference>
<dbReference type="CDD" id="cd06171">
    <property type="entry name" value="Sigma70_r4"/>
    <property type="match status" value="1"/>
</dbReference>
<dbReference type="SUPFAM" id="SSF50978">
    <property type="entry name" value="WD40 repeat-like"/>
    <property type="match status" value="1"/>
</dbReference>
<organism evidence="6 7">
    <name type="scientific">Frigoriglobus tundricola</name>
    <dbReference type="NCBI Taxonomy" id="2774151"/>
    <lineage>
        <taxon>Bacteria</taxon>
        <taxon>Pseudomonadati</taxon>
        <taxon>Planctomycetota</taxon>
        <taxon>Planctomycetia</taxon>
        <taxon>Gemmatales</taxon>
        <taxon>Gemmataceae</taxon>
        <taxon>Frigoriglobus</taxon>
    </lineage>
</organism>
<dbReference type="PROSITE" id="PS00678">
    <property type="entry name" value="WD_REPEATS_1"/>
    <property type="match status" value="1"/>
</dbReference>
<feature type="repeat" description="WD" evidence="3">
    <location>
        <begin position="376"/>
        <end position="417"/>
    </location>
</feature>
<dbReference type="SUPFAM" id="SSF48371">
    <property type="entry name" value="ARM repeat"/>
    <property type="match status" value="1"/>
</dbReference>
<dbReference type="InterPro" id="IPR001680">
    <property type="entry name" value="WD40_rpt"/>
</dbReference>
<dbReference type="Pfam" id="PF08281">
    <property type="entry name" value="Sigma70_r4_2"/>
    <property type="match status" value="1"/>
</dbReference>
<feature type="repeat" description="WD" evidence="3">
    <location>
        <begin position="343"/>
        <end position="375"/>
    </location>
</feature>
<feature type="domain" description="RNA polymerase sigma factor 70 region 4 type 2" evidence="5">
    <location>
        <begin position="141"/>
        <end position="191"/>
    </location>
</feature>
<dbReference type="PROSITE" id="PS50082">
    <property type="entry name" value="WD_REPEATS_2"/>
    <property type="match status" value="3"/>
</dbReference>
<keyword evidence="1 3" id="KW-0853">WD repeat</keyword>
<dbReference type="GO" id="GO:0005829">
    <property type="term" value="C:cytosol"/>
    <property type="evidence" value="ECO:0007669"/>
    <property type="project" value="UniProtKB-ARBA"/>
</dbReference>
<proteinExistence type="predicted"/>
<evidence type="ECO:0000256" key="2">
    <source>
        <dbReference type="ARBA" id="ARBA00022737"/>
    </source>
</evidence>
<evidence type="ECO:0000256" key="3">
    <source>
        <dbReference type="PROSITE-ProRule" id="PRU00221"/>
    </source>
</evidence>